<dbReference type="PANTHER" id="PTHR47396:SF1">
    <property type="entry name" value="ATP-DEPENDENT HELICASE IRC3-RELATED"/>
    <property type="match status" value="1"/>
</dbReference>
<sequence length="867" mass="94687">MIVTITLTDFQQGAATQLIAHIKDAQENYAFKGDLISAIVLEAATGAGKTVIATSVIEQLMFGSDTTDPVPGTTVLWVTNDPSLNAQTARKMQDASKRINDIRLLGQGAAFNQEIFEPGVIYFLNTQAASASARITRKGDGQDWTIWQTIENTIDQLGASFLVIVDEAHYGVTDKAGSTPTIINKILNGDPGMDSTTAPRKPVPVFIGISATAERLNKALEQQNRRRYNVSVPIEDVRRSGLVKDRITLAPAAVAGEVVADTTFIRLGVDKTLEYERRWTEYAASQGEPAVTPAMVIQLPDERSEDDSFKTLLRSVVDSVLQQWPGLIALQIVHTFGEHAPIDLGGGRAIRYMAPQDIQDATEVRVVLAKNAITTGWDCPRAEVLVSLRASVDYTPIAQLIGRIVRQPMARRIALDETLNNVHAYLPRFDRKSVMSVVDQFSGGDAAASAAVVRLELVYQAPNAMQPALQALSALPSYSVPSQISSSETKRLHTLATYLENDGLLPGAVANATGFLNGVLDLEAAKLSATGELDERRDAVSNASVFELQVSLDGSVIDGERILAGTRMDAKNIDDVFRRASRALKDGTAESYWAYLVGKDPDEDPIEAKITVAALGLSSQVVGNVEAAAASMNSDWLRSHAKEISFEPESARARYVRLQSEARDPQPVPRIEVGGTVVDAILQTASSDLSDEQLRATIAADTENRWPRHIYQAAADGMYWKKPQDSDGLERMVLESELANRLMVAWYRNPVGGDRALCIPYQVKGSRKWSRLFPDFIFFHDTPDGLKPSIVDPHGIHLTDWIDKLGGYLAYAEEHAVEFRGIAPLTKVQGKAMFLPVHDDHVRAKIRTAIQAGKSIEEIFIAHGIAY</sequence>
<protein>
    <recommendedName>
        <fullName evidence="1">Helicase/UvrB N-terminal domain-containing protein</fullName>
    </recommendedName>
</protein>
<reference evidence="2 3" key="1">
    <citation type="journal article" date="2018" name="Front. Microbiol.">
        <title>Novel Insights Into Bacterial Dimethylsulfoniopropionate Catabolism in the East China Sea.</title>
        <authorList>
            <person name="Liu J."/>
            <person name="Liu J."/>
            <person name="Zhang S.H."/>
            <person name="Liang J."/>
            <person name="Lin H."/>
            <person name="Song D."/>
            <person name="Yang G.P."/>
            <person name="Todd J.D."/>
            <person name="Zhang X.H."/>
        </authorList>
    </citation>
    <scope>NUCLEOTIDE SEQUENCE [LARGE SCALE GENOMIC DNA]</scope>
    <source>
        <strain evidence="2 3">ZYFD042</strain>
    </source>
</reference>
<dbReference type="InterPro" id="IPR050742">
    <property type="entry name" value="Helicase_Restrict-Modif_Enz"/>
</dbReference>
<evidence type="ECO:0000259" key="1">
    <source>
        <dbReference type="Pfam" id="PF04851"/>
    </source>
</evidence>
<dbReference type="GO" id="GO:0005524">
    <property type="term" value="F:ATP binding"/>
    <property type="evidence" value="ECO:0007669"/>
    <property type="project" value="InterPro"/>
</dbReference>
<dbReference type="OrthoDB" id="9804145at2"/>
<dbReference type="GO" id="GO:0016787">
    <property type="term" value="F:hydrolase activity"/>
    <property type="evidence" value="ECO:0007669"/>
    <property type="project" value="InterPro"/>
</dbReference>
<dbReference type="Gene3D" id="3.40.50.300">
    <property type="entry name" value="P-loop containing nucleotide triphosphate hydrolases"/>
    <property type="match status" value="1"/>
</dbReference>
<dbReference type="GO" id="GO:0003677">
    <property type="term" value="F:DNA binding"/>
    <property type="evidence" value="ECO:0007669"/>
    <property type="project" value="InterPro"/>
</dbReference>
<dbReference type="Pfam" id="PF04851">
    <property type="entry name" value="ResIII"/>
    <property type="match status" value="1"/>
</dbReference>
<dbReference type="InterPro" id="IPR006935">
    <property type="entry name" value="Helicase/UvrB_N"/>
</dbReference>
<dbReference type="AlphaFoldDB" id="A0A443JDP3"/>
<dbReference type="Proteomes" id="UP000285970">
    <property type="component" value="Unassembled WGS sequence"/>
</dbReference>
<dbReference type="PANTHER" id="PTHR47396">
    <property type="entry name" value="TYPE I RESTRICTION ENZYME ECOKI R PROTEIN"/>
    <property type="match status" value="1"/>
</dbReference>
<feature type="domain" description="Helicase/UvrB N-terminal" evidence="1">
    <location>
        <begin position="5"/>
        <end position="185"/>
    </location>
</feature>
<dbReference type="SUPFAM" id="SSF52540">
    <property type="entry name" value="P-loop containing nucleoside triphosphate hydrolases"/>
    <property type="match status" value="1"/>
</dbReference>
<dbReference type="GO" id="GO:0005829">
    <property type="term" value="C:cytosol"/>
    <property type="evidence" value="ECO:0007669"/>
    <property type="project" value="TreeGrafter"/>
</dbReference>
<accession>A0A443JDP3</accession>
<organism evidence="2 3">
    <name type="scientific">Microbacterium enclense</name>
    <dbReference type="NCBI Taxonomy" id="993073"/>
    <lineage>
        <taxon>Bacteria</taxon>
        <taxon>Bacillati</taxon>
        <taxon>Actinomycetota</taxon>
        <taxon>Actinomycetes</taxon>
        <taxon>Micrococcales</taxon>
        <taxon>Microbacteriaceae</taxon>
        <taxon>Microbacterium</taxon>
    </lineage>
</organism>
<proteinExistence type="predicted"/>
<evidence type="ECO:0000313" key="2">
    <source>
        <dbReference type="EMBL" id="RWR18655.1"/>
    </source>
</evidence>
<dbReference type="EMBL" id="RBZY01000028">
    <property type="protein sequence ID" value="RWR18655.1"/>
    <property type="molecule type" value="Genomic_DNA"/>
</dbReference>
<comment type="caution">
    <text evidence="2">The sequence shown here is derived from an EMBL/GenBank/DDBJ whole genome shotgun (WGS) entry which is preliminary data.</text>
</comment>
<name>A0A443JDP3_9MICO</name>
<evidence type="ECO:0000313" key="3">
    <source>
        <dbReference type="Proteomes" id="UP000285970"/>
    </source>
</evidence>
<gene>
    <name evidence="2" type="ORF">D8Y23_09025</name>
</gene>
<dbReference type="InterPro" id="IPR027417">
    <property type="entry name" value="P-loop_NTPase"/>
</dbReference>